<dbReference type="InterPro" id="IPR036986">
    <property type="entry name" value="S4_RNA-bd_sf"/>
</dbReference>
<keyword evidence="7 9" id="KW-0030">Aminoacyl-tRNA synthetase</keyword>
<dbReference type="HAMAP" id="MF_02007">
    <property type="entry name" value="Tyr_tRNA_synth_type2"/>
    <property type="match status" value="1"/>
</dbReference>
<protein>
    <recommendedName>
        <fullName evidence="9">Tyrosine--tRNA ligase</fullName>
        <ecNumber evidence="9">6.1.1.1</ecNumber>
    </recommendedName>
    <alternativeName>
        <fullName evidence="9">Tyrosyl-tRNA synthetase</fullName>
        <shortName evidence="9">TyrRS</shortName>
    </alternativeName>
</protein>
<dbReference type="Pfam" id="PF00579">
    <property type="entry name" value="tRNA-synt_1b"/>
    <property type="match status" value="1"/>
</dbReference>
<evidence type="ECO:0000256" key="7">
    <source>
        <dbReference type="ARBA" id="ARBA00023146"/>
    </source>
</evidence>
<dbReference type="AlphaFoldDB" id="H9BWJ0"/>
<keyword evidence="2 9" id="KW-0436">Ligase</keyword>
<dbReference type="GO" id="GO:0005524">
    <property type="term" value="F:ATP binding"/>
    <property type="evidence" value="ECO:0007669"/>
    <property type="project" value="UniProtKB-UniRule"/>
</dbReference>
<keyword evidence="1 9" id="KW-0963">Cytoplasm</keyword>
<dbReference type="PROSITE" id="PS00178">
    <property type="entry name" value="AA_TRNA_LIGASE_I"/>
    <property type="match status" value="1"/>
</dbReference>
<dbReference type="PRINTS" id="PR01040">
    <property type="entry name" value="TRNASYNTHTYR"/>
</dbReference>
<evidence type="ECO:0000256" key="4">
    <source>
        <dbReference type="ARBA" id="ARBA00022840"/>
    </source>
</evidence>
<evidence type="ECO:0000256" key="1">
    <source>
        <dbReference type="ARBA" id="ARBA00022490"/>
    </source>
</evidence>
<keyword evidence="5 10" id="KW-0694">RNA-binding</keyword>
<comment type="similarity">
    <text evidence="9">Belongs to the class-I aminoacyl-tRNA synthetase family. TyrS type 2 subfamily.</text>
</comment>
<dbReference type="GO" id="GO:0003723">
    <property type="term" value="F:RNA binding"/>
    <property type="evidence" value="ECO:0007669"/>
    <property type="project" value="UniProtKB-KW"/>
</dbReference>
<evidence type="ECO:0000256" key="9">
    <source>
        <dbReference type="HAMAP-Rule" id="MF_02007"/>
    </source>
</evidence>
<name>H9BWJ0_9BACT</name>
<evidence type="ECO:0000313" key="11">
    <source>
        <dbReference type="EMBL" id="AFD03162.1"/>
    </source>
</evidence>
<dbReference type="InterPro" id="IPR002305">
    <property type="entry name" value="aa-tRNA-synth_Ic"/>
</dbReference>
<sequence>MTTGVADIAAELTAPCVDVLPESTLEKVLAKADAEGRQLRVKLGVDPTTPDLHIGHAVVLQQLRRFQNAGHLAVLIIGDYTARIGDPSGRDKTRPVLTGEEIDANADTYRKQAFRIIDEDQTELRNNGEWLSKLTSSEIFKLIRRITVARILERDDFKKRFVANEPISMLELMYPIMQGYDSVVVEADIELGGTDQLYNLLLGRFLQGDYGRNYQQVVMTTPLLVGTDGTEKMSKSLGNYIAVEDSPEEMFGKTMSIPDAAMPEWFRYATALSKTEVDGWAERLTSGEVHHGEAKRALGRAIVERFHSADAATRAEAHFDQVVRDKGTPDEIPEVALGDIATNDAGLVFLPHLLTQHAGVASNGEARRLLKQGGVRLDGDVMDAATLEVKPGMLAGAVLKVGKRRFLRITP</sequence>
<dbReference type="Gene3D" id="1.10.240.10">
    <property type="entry name" value="Tyrosyl-Transfer RNA Synthetase"/>
    <property type="match status" value="1"/>
</dbReference>
<evidence type="ECO:0000256" key="5">
    <source>
        <dbReference type="ARBA" id="ARBA00022884"/>
    </source>
</evidence>
<dbReference type="Gene3D" id="3.40.50.620">
    <property type="entry name" value="HUPs"/>
    <property type="match status" value="1"/>
</dbReference>
<evidence type="ECO:0000256" key="6">
    <source>
        <dbReference type="ARBA" id="ARBA00022917"/>
    </source>
</evidence>
<dbReference type="GO" id="GO:0004831">
    <property type="term" value="F:tyrosine-tRNA ligase activity"/>
    <property type="evidence" value="ECO:0007669"/>
    <property type="project" value="UniProtKB-UniRule"/>
</dbReference>
<dbReference type="PROSITE" id="PS50889">
    <property type="entry name" value="S4"/>
    <property type="match status" value="1"/>
</dbReference>
<feature type="short sequence motif" description="'KMSKS' region" evidence="9">
    <location>
        <begin position="232"/>
        <end position="236"/>
    </location>
</feature>
<dbReference type="Gene3D" id="3.10.290.10">
    <property type="entry name" value="RNA-binding S4 domain"/>
    <property type="match status" value="1"/>
</dbReference>
<gene>
    <name evidence="9" type="primary">tyrS</name>
</gene>
<dbReference type="InterPro" id="IPR024108">
    <property type="entry name" value="Tyr-tRNA-ligase_bac_2"/>
</dbReference>
<evidence type="ECO:0000256" key="10">
    <source>
        <dbReference type="PROSITE-ProRule" id="PRU00182"/>
    </source>
</evidence>
<dbReference type="InterPro" id="IPR024088">
    <property type="entry name" value="Tyr-tRNA-ligase_bac-type"/>
</dbReference>
<dbReference type="InterPro" id="IPR001412">
    <property type="entry name" value="aa-tRNA-synth_I_CS"/>
</dbReference>
<dbReference type="EMBL" id="JQ085817">
    <property type="protein sequence ID" value="AFD03162.1"/>
    <property type="molecule type" value="Genomic_DNA"/>
</dbReference>
<dbReference type="NCBIfam" id="TIGR00234">
    <property type="entry name" value="tyrS"/>
    <property type="match status" value="1"/>
</dbReference>
<evidence type="ECO:0000256" key="3">
    <source>
        <dbReference type="ARBA" id="ARBA00022741"/>
    </source>
</evidence>
<dbReference type="InterPro" id="IPR014729">
    <property type="entry name" value="Rossmann-like_a/b/a_fold"/>
</dbReference>
<feature type="binding site" evidence="9">
    <location>
        <position position="235"/>
    </location>
    <ligand>
        <name>ATP</name>
        <dbReference type="ChEBI" id="CHEBI:30616"/>
    </ligand>
</feature>
<dbReference type="PANTHER" id="PTHR11766:SF1">
    <property type="entry name" value="TYROSINE--TRNA LIGASE"/>
    <property type="match status" value="1"/>
</dbReference>
<organism evidence="11">
    <name type="scientific">uncultured bacterium W5-102b</name>
    <dbReference type="NCBI Taxonomy" id="1130996"/>
    <lineage>
        <taxon>Bacteria</taxon>
        <taxon>environmental samples</taxon>
    </lineage>
</organism>
<dbReference type="CDD" id="cd00805">
    <property type="entry name" value="TyrRS_core"/>
    <property type="match status" value="1"/>
</dbReference>
<evidence type="ECO:0000256" key="8">
    <source>
        <dbReference type="ARBA" id="ARBA00048248"/>
    </source>
</evidence>
<keyword evidence="6 9" id="KW-0648">Protein biosynthesis</keyword>
<keyword evidence="3 9" id="KW-0547">Nucleotide-binding</keyword>
<comment type="subunit">
    <text evidence="9">Homodimer.</text>
</comment>
<dbReference type="SUPFAM" id="SSF52374">
    <property type="entry name" value="Nucleotidylyl transferase"/>
    <property type="match status" value="1"/>
</dbReference>
<comment type="caution">
    <text evidence="9">Lacks conserved residue(s) required for the propagation of feature annotation.</text>
</comment>
<dbReference type="InterPro" id="IPR002307">
    <property type="entry name" value="Tyr-tRNA-ligase"/>
</dbReference>
<comment type="subcellular location">
    <subcellularLocation>
        <location evidence="9">Cytoplasm</location>
    </subcellularLocation>
</comment>
<dbReference type="SUPFAM" id="SSF55174">
    <property type="entry name" value="Alpha-L RNA-binding motif"/>
    <property type="match status" value="1"/>
</dbReference>
<proteinExistence type="inferred from homology"/>
<comment type="function">
    <text evidence="9">Catalyzes the attachment of tyrosine to tRNA(Tyr) in a two-step reaction: tyrosine is first activated by ATP to form Tyr-AMP and then transferred to the acceptor end of tRNA(Tyr).</text>
</comment>
<dbReference type="EC" id="6.1.1.1" evidence="9"/>
<dbReference type="GO" id="GO:0005829">
    <property type="term" value="C:cytosol"/>
    <property type="evidence" value="ECO:0007669"/>
    <property type="project" value="TreeGrafter"/>
</dbReference>
<keyword evidence="4 9" id="KW-0067">ATP-binding</keyword>
<comment type="catalytic activity">
    <reaction evidence="8 9">
        <text>tRNA(Tyr) + L-tyrosine + ATP = L-tyrosyl-tRNA(Tyr) + AMP + diphosphate + H(+)</text>
        <dbReference type="Rhea" id="RHEA:10220"/>
        <dbReference type="Rhea" id="RHEA-COMP:9706"/>
        <dbReference type="Rhea" id="RHEA-COMP:9707"/>
        <dbReference type="ChEBI" id="CHEBI:15378"/>
        <dbReference type="ChEBI" id="CHEBI:30616"/>
        <dbReference type="ChEBI" id="CHEBI:33019"/>
        <dbReference type="ChEBI" id="CHEBI:58315"/>
        <dbReference type="ChEBI" id="CHEBI:78442"/>
        <dbReference type="ChEBI" id="CHEBI:78536"/>
        <dbReference type="ChEBI" id="CHEBI:456215"/>
        <dbReference type="EC" id="6.1.1.1"/>
    </reaction>
</comment>
<accession>H9BWJ0</accession>
<dbReference type="CDD" id="cd00165">
    <property type="entry name" value="S4"/>
    <property type="match status" value="1"/>
</dbReference>
<reference evidence="11" key="1">
    <citation type="submission" date="2011-11" db="EMBL/GenBank/DDBJ databases">
        <title>Construction and analysis of a metagenome of deep-sea sediment.</title>
        <authorList>
            <person name="Huo Y.-Y."/>
            <person name="Cheng H."/>
            <person name="Wu M."/>
        </authorList>
    </citation>
    <scope>NUCLEOTIDE SEQUENCE</scope>
</reference>
<evidence type="ECO:0000256" key="2">
    <source>
        <dbReference type="ARBA" id="ARBA00022598"/>
    </source>
</evidence>
<dbReference type="GO" id="GO:0006437">
    <property type="term" value="P:tyrosyl-tRNA aminoacylation"/>
    <property type="evidence" value="ECO:0007669"/>
    <property type="project" value="UniProtKB-UniRule"/>
</dbReference>
<dbReference type="PANTHER" id="PTHR11766">
    <property type="entry name" value="TYROSYL-TRNA SYNTHETASE"/>
    <property type="match status" value="1"/>
</dbReference>